<dbReference type="AlphaFoldDB" id="A0A9D2VLG9"/>
<reference evidence="5" key="1">
    <citation type="journal article" date="2021" name="PeerJ">
        <title>Extensive microbial diversity within the chicken gut microbiome revealed by metagenomics and culture.</title>
        <authorList>
            <person name="Gilroy R."/>
            <person name="Ravi A."/>
            <person name="Getino M."/>
            <person name="Pursley I."/>
            <person name="Horton D.L."/>
            <person name="Alikhan N.F."/>
            <person name="Baker D."/>
            <person name="Gharbi K."/>
            <person name="Hall N."/>
            <person name="Watson M."/>
            <person name="Adriaenssens E.M."/>
            <person name="Foster-Nyarko E."/>
            <person name="Jarju S."/>
            <person name="Secka A."/>
            <person name="Antonio M."/>
            <person name="Oren A."/>
            <person name="Chaudhuri R.R."/>
            <person name="La Ragione R."/>
            <person name="Hildebrand F."/>
            <person name="Pallen M.J."/>
        </authorList>
    </citation>
    <scope>NUCLEOTIDE SEQUENCE</scope>
    <source>
        <strain evidence="5">USAMLcec12-2067</strain>
    </source>
</reference>
<protein>
    <submittedName>
        <fullName evidence="5">Glycosyltransferase</fullName>
        <ecNumber evidence="5">2.4.-.-</ecNumber>
    </submittedName>
</protein>
<dbReference type="InterPro" id="IPR028098">
    <property type="entry name" value="Glyco_trans_4-like_N"/>
</dbReference>
<dbReference type="EMBL" id="DYZL01000205">
    <property type="protein sequence ID" value="HJH44152.1"/>
    <property type="molecule type" value="Genomic_DNA"/>
</dbReference>
<dbReference type="GO" id="GO:1901137">
    <property type="term" value="P:carbohydrate derivative biosynthetic process"/>
    <property type="evidence" value="ECO:0007669"/>
    <property type="project" value="UniProtKB-ARBA"/>
</dbReference>
<feature type="domain" description="Glycosyl transferase family 1" evidence="3">
    <location>
        <begin position="187"/>
        <end position="310"/>
    </location>
</feature>
<proteinExistence type="predicted"/>
<sequence>MMRVLQVIGAMDRAGAETMIMNLYRAIDRTRVQFDFLVHEQRECDYDEEIRELGGRLHRLPRFTGVNLSTYRAACRRLFAEYRYPVVHGHIGSSAAVYLREAKRAGSYAIAHSHAQNFLKGAPGLAFRVVAYPTRFVADHFMACSLEAGVDRFGRRVVEGGSFSLLNNGIDLSLYRCDQAAHEAAKRRLKVAGRPVFGHVGRLSGEKNHRFLFEVFSQVLRELPDAVLLLVGRGPLRGELERLAQERGLSDSVRFLGVCDDVPGVLKALDVFVFPSTKEGLAMAAVEAQAVGATCVLSTGVPEAAVVSPRVSRLDLSLGAARWARAVVEAYESSLSRDRADCVEEVRAHGFDIADTAAWLEGFYLDAAARASMRRG</sequence>
<dbReference type="Gene3D" id="3.40.50.2000">
    <property type="entry name" value="Glycogen Phosphorylase B"/>
    <property type="match status" value="2"/>
</dbReference>
<organism evidence="5 6">
    <name type="scientific">Rubneribacter badeniensis</name>
    <dbReference type="NCBI Taxonomy" id="2070688"/>
    <lineage>
        <taxon>Bacteria</taxon>
        <taxon>Bacillati</taxon>
        <taxon>Actinomycetota</taxon>
        <taxon>Coriobacteriia</taxon>
        <taxon>Eggerthellales</taxon>
        <taxon>Eggerthellaceae</taxon>
        <taxon>Rubneribacter</taxon>
    </lineage>
</organism>
<name>A0A9D2VLG9_9ACTN</name>
<dbReference type="Proteomes" id="UP000789325">
    <property type="component" value="Unassembled WGS sequence"/>
</dbReference>
<reference evidence="5" key="2">
    <citation type="submission" date="2021-09" db="EMBL/GenBank/DDBJ databases">
        <authorList>
            <person name="Gilroy R."/>
        </authorList>
    </citation>
    <scope>NUCLEOTIDE SEQUENCE</scope>
    <source>
        <strain evidence="5">USAMLcec12-2067</strain>
    </source>
</reference>
<feature type="domain" description="Glycosyltransferase subfamily 4-like N-terminal" evidence="4">
    <location>
        <begin position="15"/>
        <end position="141"/>
    </location>
</feature>
<keyword evidence="1 5" id="KW-0328">Glycosyltransferase</keyword>
<dbReference type="EC" id="2.4.-.-" evidence="5"/>
<dbReference type="PANTHER" id="PTHR45947">
    <property type="entry name" value="SULFOQUINOVOSYL TRANSFERASE SQD2"/>
    <property type="match status" value="1"/>
</dbReference>
<keyword evidence="2 5" id="KW-0808">Transferase</keyword>
<evidence type="ECO:0000313" key="5">
    <source>
        <dbReference type="EMBL" id="HJH44152.1"/>
    </source>
</evidence>
<evidence type="ECO:0000313" key="6">
    <source>
        <dbReference type="Proteomes" id="UP000789325"/>
    </source>
</evidence>
<evidence type="ECO:0000256" key="2">
    <source>
        <dbReference type="ARBA" id="ARBA00022679"/>
    </source>
</evidence>
<gene>
    <name evidence="5" type="ORF">K8V16_10230</name>
</gene>
<evidence type="ECO:0000256" key="1">
    <source>
        <dbReference type="ARBA" id="ARBA00022676"/>
    </source>
</evidence>
<dbReference type="Pfam" id="PF00534">
    <property type="entry name" value="Glycos_transf_1"/>
    <property type="match status" value="1"/>
</dbReference>
<dbReference type="InterPro" id="IPR001296">
    <property type="entry name" value="Glyco_trans_1"/>
</dbReference>
<dbReference type="InterPro" id="IPR050194">
    <property type="entry name" value="Glycosyltransferase_grp1"/>
</dbReference>
<dbReference type="Pfam" id="PF13579">
    <property type="entry name" value="Glyco_trans_4_4"/>
    <property type="match status" value="1"/>
</dbReference>
<accession>A0A9D2VLG9</accession>
<comment type="caution">
    <text evidence="5">The sequence shown here is derived from an EMBL/GenBank/DDBJ whole genome shotgun (WGS) entry which is preliminary data.</text>
</comment>
<evidence type="ECO:0000259" key="4">
    <source>
        <dbReference type="Pfam" id="PF13579"/>
    </source>
</evidence>
<dbReference type="SUPFAM" id="SSF53756">
    <property type="entry name" value="UDP-Glycosyltransferase/glycogen phosphorylase"/>
    <property type="match status" value="1"/>
</dbReference>
<dbReference type="GO" id="GO:0016757">
    <property type="term" value="F:glycosyltransferase activity"/>
    <property type="evidence" value="ECO:0007669"/>
    <property type="project" value="UniProtKB-KW"/>
</dbReference>
<evidence type="ECO:0000259" key="3">
    <source>
        <dbReference type="Pfam" id="PF00534"/>
    </source>
</evidence>
<dbReference type="PANTHER" id="PTHR45947:SF14">
    <property type="entry name" value="SLL1723 PROTEIN"/>
    <property type="match status" value="1"/>
</dbReference>